<dbReference type="PANTHER" id="PTHR42946">
    <property type="entry name" value="PHOSPHOHEXOSE MUTASE"/>
    <property type="match status" value="1"/>
</dbReference>
<dbReference type="GO" id="GO:0008966">
    <property type="term" value="F:phosphoglucosamine mutase activity"/>
    <property type="evidence" value="ECO:0007669"/>
    <property type="project" value="TreeGrafter"/>
</dbReference>
<dbReference type="EMBL" id="VSIX01000078">
    <property type="protein sequence ID" value="TYB30776.1"/>
    <property type="molecule type" value="Genomic_DNA"/>
</dbReference>
<evidence type="ECO:0000256" key="2">
    <source>
        <dbReference type="ARBA" id="ARBA00022553"/>
    </source>
</evidence>
<dbReference type="GO" id="GO:0006048">
    <property type="term" value="P:UDP-N-acetylglucosamine biosynthetic process"/>
    <property type="evidence" value="ECO:0007669"/>
    <property type="project" value="TreeGrafter"/>
</dbReference>
<dbReference type="Gene3D" id="3.30.310.50">
    <property type="entry name" value="Alpha-D-phosphohexomutase, C-terminal domain"/>
    <property type="match status" value="1"/>
</dbReference>
<evidence type="ECO:0000256" key="4">
    <source>
        <dbReference type="ARBA" id="ARBA00022842"/>
    </source>
</evidence>
<comment type="caution">
    <text evidence="9">The sequence shown here is derived from an EMBL/GenBank/DDBJ whole genome shotgun (WGS) entry which is preliminary data.</text>
</comment>
<evidence type="ECO:0000256" key="3">
    <source>
        <dbReference type="ARBA" id="ARBA00022723"/>
    </source>
</evidence>
<dbReference type="GO" id="GO:0005975">
    <property type="term" value="P:carbohydrate metabolic process"/>
    <property type="evidence" value="ECO:0007669"/>
    <property type="project" value="InterPro"/>
</dbReference>
<dbReference type="GO" id="GO:0004615">
    <property type="term" value="F:phosphomannomutase activity"/>
    <property type="evidence" value="ECO:0007669"/>
    <property type="project" value="TreeGrafter"/>
</dbReference>
<dbReference type="PANTHER" id="PTHR42946:SF1">
    <property type="entry name" value="PHOSPHOGLUCOMUTASE (ALPHA-D-GLUCOSE-1,6-BISPHOSPHATE-DEPENDENT)"/>
    <property type="match status" value="1"/>
</dbReference>
<gene>
    <name evidence="9" type="ORF">FXF47_07520</name>
</gene>
<accession>A0A5D0MCQ2</accession>
<dbReference type="InterPro" id="IPR005843">
    <property type="entry name" value="A-D-PHexomutase_C"/>
</dbReference>
<dbReference type="Proteomes" id="UP000324143">
    <property type="component" value="Unassembled WGS sequence"/>
</dbReference>
<dbReference type="InterPro" id="IPR050060">
    <property type="entry name" value="Phosphoglucosamine_mutase"/>
</dbReference>
<reference evidence="9" key="1">
    <citation type="submission" date="2019-08" db="EMBL/GenBank/DDBJ databases">
        <title>Genomic characterization of a novel candidate phylum (ARYD3) from a high temperature, high salinity tertiary oil reservoir in north central Oklahoma, USA.</title>
        <authorList>
            <person name="Youssef N.H."/>
            <person name="Yadav A."/>
            <person name="Elshahed M.S."/>
        </authorList>
    </citation>
    <scope>NUCLEOTIDE SEQUENCE [LARGE SCALE GENOMIC DNA]</scope>
    <source>
        <strain evidence="9">ARYD3</strain>
    </source>
</reference>
<dbReference type="Pfam" id="PF00408">
    <property type="entry name" value="PGM_PMM_IV"/>
    <property type="match status" value="1"/>
</dbReference>
<dbReference type="GO" id="GO:0005829">
    <property type="term" value="C:cytosol"/>
    <property type="evidence" value="ECO:0007669"/>
    <property type="project" value="TreeGrafter"/>
</dbReference>
<dbReference type="InterPro" id="IPR016055">
    <property type="entry name" value="A-D-PHexomutase_a/b/a-I/II/III"/>
</dbReference>
<comment type="cofactor">
    <cofactor evidence="1">
        <name>Mg(2+)</name>
        <dbReference type="ChEBI" id="CHEBI:18420"/>
    </cofactor>
</comment>
<dbReference type="GO" id="GO:0046872">
    <property type="term" value="F:metal ion binding"/>
    <property type="evidence" value="ECO:0007669"/>
    <property type="project" value="UniProtKB-KW"/>
</dbReference>
<dbReference type="Pfam" id="PF02879">
    <property type="entry name" value="PGM_PMM_II"/>
    <property type="match status" value="1"/>
</dbReference>
<dbReference type="GO" id="GO:0009252">
    <property type="term" value="P:peptidoglycan biosynthetic process"/>
    <property type="evidence" value="ECO:0007669"/>
    <property type="project" value="TreeGrafter"/>
</dbReference>
<keyword evidence="3" id="KW-0479">Metal-binding</keyword>
<dbReference type="InterPro" id="IPR036900">
    <property type="entry name" value="A-D-PHexomutase_C_sf"/>
</dbReference>
<feature type="non-terminal residue" evidence="9">
    <location>
        <position position="1"/>
    </location>
</feature>
<evidence type="ECO:0000259" key="6">
    <source>
        <dbReference type="Pfam" id="PF00408"/>
    </source>
</evidence>
<keyword evidence="5" id="KW-0413">Isomerase</keyword>
<evidence type="ECO:0000259" key="7">
    <source>
        <dbReference type="Pfam" id="PF02879"/>
    </source>
</evidence>
<feature type="domain" description="Alpha-D-phosphohexomutase alpha/beta/alpha" evidence="8">
    <location>
        <begin position="86"/>
        <end position="189"/>
    </location>
</feature>
<keyword evidence="10" id="KW-1185">Reference proteome</keyword>
<proteinExistence type="predicted"/>
<keyword evidence="2" id="KW-0597">Phosphoprotein</keyword>
<dbReference type="AlphaFoldDB" id="A0A5D0MCQ2"/>
<evidence type="ECO:0000259" key="8">
    <source>
        <dbReference type="Pfam" id="PF02880"/>
    </source>
</evidence>
<evidence type="ECO:0000256" key="5">
    <source>
        <dbReference type="ARBA" id="ARBA00023235"/>
    </source>
</evidence>
<dbReference type="SUPFAM" id="SSF53738">
    <property type="entry name" value="Phosphoglucomutase, first 3 domains"/>
    <property type="match status" value="2"/>
</dbReference>
<protein>
    <submittedName>
        <fullName evidence="9">Phosphoglucosamine mutase</fullName>
    </submittedName>
</protein>
<evidence type="ECO:0000313" key="10">
    <source>
        <dbReference type="Proteomes" id="UP000324143"/>
    </source>
</evidence>
<organism evidence="9 10">
    <name type="scientific">Candidatus Mcinerneyibacterium aminivorans</name>
    <dbReference type="NCBI Taxonomy" id="2703815"/>
    <lineage>
        <taxon>Bacteria</taxon>
        <taxon>Candidatus Macinerneyibacteriota</taxon>
        <taxon>Candidatus Mcinerneyibacteria</taxon>
        <taxon>Candidatus Mcinerneyibacteriales</taxon>
        <taxon>Candidatus Mcinerneyibacteriaceae</taxon>
        <taxon>Candidatus Mcinerneyibacterium</taxon>
    </lineage>
</organism>
<dbReference type="Pfam" id="PF02880">
    <property type="entry name" value="PGM_PMM_III"/>
    <property type="match status" value="1"/>
</dbReference>
<feature type="domain" description="Alpha-D-phosphohexomutase alpha/beta/alpha" evidence="7">
    <location>
        <begin position="1"/>
        <end position="79"/>
    </location>
</feature>
<dbReference type="InterPro" id="IPR005845">
    <property type="entry name" value="A-D-PHexomutase_a/b/a-II"/>
</dbReference>
<name>A0A5D0MCQ2_9BACT</name>
<dbReference type="SUPFAM" id="SSF55957">
    <property type="entry name" value="Phosphoglucomutase, C-terminal domain"/>
    <property type="match status" value="1"/>
</dbReference>
<evidence type="ECO:0000313" key="9">
    <source>
        <dbReference type="EMBL" id="TYB30776.1"/>
    </source>
</evidence>
<evidence type="ECO:0000256" key="1">
    <source>
        <dbReference type="ARBA" id="ARBA00001946"/>
    </source>
</evidence>
<feature type="domain" description="Alpha-D-phosphohexomutase C-terminal" evidence="6">
    <location>
        <begin position="204"/>
        <end position="265"/>
    </location>
</feature>
<dbReference type="InterPro" id="IPR005846">
    <property type="entry name" value="A-D-PHexomutase_a/b/a-III"/>
</dbReference>
<dbReference type="FunFam" id="3.40.120.10:FF:000003">
    <property type="entry name" value="Phosphoglucosamine mutase"/>
    <property type="match status" value="1"/>
</dbReference>
<keyword evidence="4" id="KW-0460">Magnesium</keyword>
<sequence>VVLDCVNGAGGVMSPKLLEKLGCEVVTINEEPHGKFPRTPEPRPEFLNELSQKVKESKADIGFAHDPDVDRLVVVDENGRALSEEYTLALSSWSVFENKSGIGVCNLSTSRMIEDIADKYNSKIIRTPVGEVNVAEKMIETNAVIGGEGNGGVIIPEIHYTRDAPAAIAKILEFVAKKESTLSRLISEIPSYEMIKDKIKFETLEKRAEIMKKMNNLKFEGVINVNKKDGIRFEWEKSWLHIRPSGTEPIIRIIGEAMDERWLREKVNYIKNYA</sequence>
<dbReference type="Gene3D" id="3.40.120.10">
    <property type="entry name" value="Alpha-D-Glucose-1,6-Bisphosphate, subunit A, domain 3"/>
    <property type="match status" value="2"/>
</dbReference>